<dbReference type="Proteomes" id="UP001196413">
    <property type="component" value="Unassembled WGS sequence"/>
</dbReference>
<name>A0AAD5MS00_PARTN</name>
<keyword evidence="2" id="KW-1185">Reference proteome</keyword>
<proteinExistence type="predicted"/>
<protein>
    <submittedName>
        <fullName evidence="1">Uncharacterized protein</fullName>
    </submittedName>
</protein>
<gene>
    <name evidence="1" type="ORF">KIN20_009019</name>
</gene>
<evidence type="ECO:0000313" key="2">
    <source>
        <dbReference type="Proteomes" id="UP001196413"/>
    </source>
</evidence>
<reference evidence="1" key="1">
    <citation type="submission" date="2021-06" db="EMBL/GenBank/DDBJ databases">
        <title>Parelaphostrongylus tenuis whole genome reference sequence.</title>
        <authorList>
            <person name="Garwood T.J."/>
            <person name="Larsen P.A."/>
            <person name="Fountain-Jones N.M."/>
            <person name="Garbe J.R."/>
            <person name="Macchietto M.G."/>
            <person name="Kania S.A."/>
            <person name="Gerhold R.W."/>
            <person name="Richards J.E."/>
            <person name="Wolf T.M."/>
        </authorList>
    </citation>
    <scope>NUCLEOTIDE SEQUENCE</scope>
    <source>
        <strain evidence="1">MNPRO001-30</strain>
        <tissue evidence="1">Meninges</tissue>
    </source>
</reference>
<dbReference type="EMBL" id="JAHQIW010001488">
    <property type="protein sequence ID" value="KAJ1352624.1"/>
    <property type="molecule type" value="Genomic_DNA"/>
</dbReference>
<organism evidence="1 2">
    <name type="scientific">Parelaphostrongylus tenuis</name>
    <name type="common">Meningeal worm</name>
    <dbReference type="NCBI Taxonomy" id="148309"/>
    <lineage>
        <taxon>Eukaryota</taxon>
        <taxon>Metazoa</taxon>
        <taxon>Ecdysozoa</taxon>
        <taxon>Nematoda</taxon>
        <taxon>Chromadorea</taxon>
        <taxon>Rhabditida</taxon>
        <taxon>Rhabditina</taxon>
        <taxon>Rhabditomorpha</taxon>
        <taxon>Strongyloidea</taxon>
        <taxon>Metastrongylidae</taxon>
        <taxon>Parelaphostrongylus</taxon>
    </lineage>
</organism>
<comment type="caution">
    <text evidence="1">The sequence shown here is derived from an EMBL/GenBank/DDBJ whole genome shotgun (WGS) entry which is preliminary data.</text>
</comment>
<evidence type="ECO:0000313" key="1">
    <source>
        <dbReference type="EMBL" id="KAJ1352624.1"/>
    </source>
</evidence>
<accession>A0AAD5MS00</accession>
<sequence>MMLFPERVRREFNSCLKFKAFIAGVTFITSAFHRANLKKLFNRVSIMEAKDVEKAEQSETMLAAFVRAAFVICLPLNEQVKDNGTVIT</sequence>
<dbReference type="AlphaFoldDB" id="A0AAD5MS00"/>